<accession>A0A3B1BS82</accession>
<dbReference type="EMBL" id="UOGA01000001">
    <property type="protein sequence ID" value="VAX14704.1"/>
    <property type="molecule type" value="Genomic_DNA"/>
</dbReference>
<sequence length="62" mass="6842">GIAPVTLGGDKGYHAGEFVRDLRERKITPHIAMVNGRKTPGLRLTLHGLEPESRETPDRRPA</sequence>
<organism evidence="1">
    <name type="scientific">hydrothermal vent metagenome</name>
    <dbReference type="NCBI Taxonomy" id="652676"/>
    <lineage>
        <taxon>unclassified sequences</taxon>
        <taxon>metagenomes</taxon>
        <taxon>ecological metagenomes</taxon>
    </lineage>
</organism>
<evidence type="ECO:0008006" key="2">
    <source>
        <dbReference type="Google" id="ProtNLM"/>
    </source>
</evidence>
<evidence type="ECO:0000313" key="1">
    <source>
        <dbReference type="EMBL" id="VAX14704.1"/>
    </source>
</evidence>
<proteinExistence type="predicted"/>
<protein>
    <recommendedName>
        <fullName evidence="2">Transposase</fullName>
    </recommendedName>
</protein>
<gene>
    <name evidence="1" type="ORF">MNBD_NITROSPINAE04-2366</name>
</gene>
<reference evidence="1" key="1">
    <citation type="submission" date="2018-06" db="EMBL/GenBank/DDBJ databases">
        <authorList>
            <person name="Zhirakovskaya E."/>
        </authorList>
    </citation>
    <scope>NUCLEOTIDE SEQUENCE</scope>
</reference>
<dbReference type="AlphaFoldDB" id="A0A3B1BS82"/>
<feature type="non-terminal residue" evidence="1">
    <location>
        <position position="1"/>
    </location>
</feature>
<name>A0A3B1BS82_9ZZZZ</name>